<evidence type="ECO:0000256" key="6">
    <source>
        <dbReference type="ARBA" id="ARBA00023002"/>
    </source>
</evidence>
<evidence type="ECO:0000256" key="2">
    <source>
        <dbReference type="ARBA" id="ARBA00010139"/>
    </source>
</evidence>
<comment type="similarity">
    <text evidence="1">Belongs to the FMO family.</text>
</comment>
<dbReference type="InterPro" id="IPR000960">
    <property type="entry name" value="Flavin_mOase"/>
</dbReference>
<sequence>MTSAGGGRVGIIGAGIAGLVTAKVLRDDGFDVVVFDKETAAGGVWIESRTYPGLRTNNSRATYAYSDHPYPESADVFPTAGQVRAYLASYVDRFGLNRYLRLGTEVIRVSEARKGFEVEVVGPDGVEMLPFDFVVVCAGTFSEPNIPDIRDGNLFRGVIAHSSQALKPAAFAGRRVVVVGAGKSALDCATWAAGQARDCTLVFRKPYPMLPRFVGGQPSDQLYLNRFSEAFFRYHRLNRVERLLHGPGRRLTELYWWYLKLLMRLSLRMPRIMVPEPPLPGGIENSGVCEEFYREAGRGRIRLRRGHIARCTGAAELTLDSGERLAADLVVFATGWRQSLPFLDRELRTDVVADSRFLLYRHILPPEHPRLGFIGYGASTACQLSAEVSAHWLSQHFLGELELPPAAEMHREIDRVAAWLAEVMPARPEGYYVGPYVSHHIDDLMGDMRLPVRRTDNFVSEYFDTFLPGRYADLTEERLRAREARRGKLRLRRPRYVSAGHSLGGVAALTVVYAGLRRLRGGSA</sequence>
<dbReference type="PRINTS" id="PR00370">
    <property type="entry name" value="FMOXYGENASE"/>
</dbReference>
<dbReference type="Gene3D" id="3.50.50.60">
    <property type="entry name" value="FAD/NAD(P)-binding domain"/>
    <property type="match status" value="1"/>
</dbReference>
<keyword evidence="4" id="KW-0274">FAD</keyword>
<evidence type="ECO:0000313" key="8">
    <source>
        <dbReference type="Proteomes" id="UP000683310"/>
    </source>
</evidence>
<dbReference type="PANTHER" id="PTHR23023">
    <property type="entry name" value="DIMETHYLANILINE MONOOXYGENASE"/>
    <property type="match status" value="1"/>
</dbReference>
<dbReference type="SUPFAM" id="SSF51905">
    <property type="entry name" value="FAD/NAD(P)-binding domain"/>
    <property type="match status" value="2"/>
</dbReference>
<evidence type="ECO:0000313" key="7">
    <source>
        <dbReference type="EMBL" id="QVI21152.1"/>
    </source>
</evidence>
<dbReference type="EMBL" id="CP074371">
    <property type="protein sequence ID" value="QVI21152.1"/>
    <property type="molecule type" value="Genomic_DNA"/>
</dbReference>
<protein>
    <submittedName>
        <fullName evidence="7">NAD(P)/FAD-dependent oxidoreductase</fullName>
    </submittedName>
</protein>
<accession>A0ABX8CMJ2</accession>
<evidence type="ECO:0000256" key="5">
    <source>
        <dbReference type="ARBA" id="ARBA00022857"/>
    </source>
</evidence>
<organism evidence="7 8">
    <name type="scientific">Nocardia tengchongensis</name>
    <dbReference type="NCBI Taxonomy" id="2055889"/>
    <lineage>
        <taxon>Bacteria</taxon>
        <taxon>Bacillati</taxon>
        <taxon>Actinomycetota</taxon>
        <taxon>Actinomycetes</taxon>
        <taxon>Mycobacteriales</taxon>
        <taxon>Nocardiaceae</taxon>
        <taxon>Nocardia</taxon>
    </lineage>
</organism>
<dbReference type="Pfam" id="PF00743">
    <property type="entry name" value="FMO-like"/>
    <property type="match status" value="2"/>
</dbReference>
<evidence type="ECO:0000256" key="4">
    <source>
        <dbReference type="ARBA" id="ARBA00022827"/>
    </source>
</evidence>
<reference evidence="7 8" key="1">
    <citation type="submission" date="2021-04" db="EMBL/GenBank/DDBJ databases">
        <title>Nocardia tengchongensis.</title>
        <authorList>
            <person name="Zhuang k."/>
            <person name="Ran Y."/>
            <person name="Li W."/>
        </authorList>
    </citation>
    <scope>NUCLEOTIDE SEQUENCE [LARGE SCALE GENOMIC DNA]</scope>
    <source>
        <strain evidence="7 8">CFH S0057</strain>
    </source>
</reference>
<gene>
    <name evidence="7" type="ORF">KHQ06_34895</name>
</gene>
<dbReference type="Proteomes" id="UP000683310">
    <property type="component" value="Chromosome"/>
</dbReference>
<evidence type="ECO:0000256" key="3">
    <source>
        <dbReference type="ARBA" id="ARBA00022630"/>
    </source>
</evidence>
<evidence type="ECO:0000256" key="1">
    <source>
        <dbReference type="ARBA" id="ARBA00009183"/>
    </source>
</evidence>
<name>A0ABX8CMJ2_9NOCA</name>
<keyword evidence="6" id="KW-0560">Oxidoreductase</keyword>
<keyword evidence="8" id="KW-1185">Reference proteome</keyword>
<comment type="similarity">
    <text evidence="2">Belongs to the FAD-binding monooxygenase family.</text>
</comment>
<keyword evidence="3" id="KW-0285">Flavoprotein</keyword>
<proteinExistence type="inferred from homology"/>
<keyword evidence="5" id="KW-0521">NADP</keyword>
<dbReference type="InterPro" id="IPR020946">
    <property type="entry name" value="Flavin_mOase-like"/>
</dbReference>
<dbReference type="InterPro" id="IPR036188">
    <property type="entry name" value="FAD/NAD-bd_sf"/>
</dbReference>
<dbReference type="InterPro" id="IPR050346">
    <property type="entry name" value="FMO-like"/>
</dbReference>